<evidence type="ECO:0000256" key="6">
    <source>
        <dbReference type="ARBA" id="ARBA00022840"/>
    </source>
</evidence>
<dbReference type="PANTHER" id="PTHR44899">
    <property type="entry name" value="CAMK FAMILY PROTEIN KINASE"/>
    <property type="match status" value="1"/>
</dbReference>
<dbReference type="InterPro" id="IPR011009">
    <property type="entry name" value="Kinase-like_dom_sf"/>
</dbReference>
<name>A0A5J4WET5_9EUKA</name>
<comment type="caution">
    <text evidence="10">The sequence shown here is derived from an EMBL/GenBank/DDBJ whole genome shotgun (WGS) entry which is preliminary data.</text>
</comment>
<dbReference type="SUPFAM" id="SSF56112">
    <property type="entry name" value="Protein kinase-like (PK-like)"/>
    <property type="match status" value="1"/>
</dbReference>
<dbReference type="Proteomes" id="UP000324800">
    <property type="component" value="Unassembled WGS sequence"/>
</dbReference>
<feature type="domain" description="Protein kinase" evidence="9">
    <location>
        <begin position="7"/>
        <end position="185"/>
    </location>
</feature>
<keyword evidence="2" id="KW-0723">Serine/threonine-protein kinase</keyword>
<dbReference type="PANTHER" id="PTHR44899:SF3">
    <property type="entry name" value="SERINE_THREONINE-PROTEIN KINASE NEK1"/>
    <property type="match status" value="1"/>
</dbReference>
<evidence type="ECO:0000259" key="9">
    <source>
        <dbReference type="PROSITE" id="PS50011"/>
    </source>
</evidence>
<dbReference type="EC" id="2.7.11.1" evidence="1"/>
<accession>A0A5J4WET5</accession>
<evidence type="ECO:0000256" key="7">
    <source>
        <dbReference type="ARBA" id="ARBA00047899"/>
    </source>
</evidence>
<dbReference type="InterPro" id="IPR008271">
    <property type="entry name" value="Ser/Thr_kinase_AS"/>
</dbReference>
<dbReference type="Gene3D" id="1.10.510.10">
    <property type="entry name" value="Transferase(Phosphotransferase) domain 1"/>
    <property type="match status" value="1"/>
</dbReference>
<dbReference type="AlphaFoldDB" id="A0A5J4WET5"/>
<dbReference type="OrthoDB" id="248923at2759"/>
<dbReference type="InterPro" id="IPR051131">
    <property type="entry name" value="NEK_Ser/Thr_kinase_NIMA"/>
</dbReference>
<dbReference type="GO" id="GO:0005524">
    <property type="term" value="F:ATP binding"/>
    <property type="evidence" value="ECO:0007669"/>
    <property type="project" value="UniProtKB-KW"/>
</dbReference>
<comment type="catalytic activity">
    <reaction evidence="7">
        <text>L-threonyl-[protein] + ATP = O-phospho-L-threonyl-[protein] + ADP + H(+)</text>
        <dbReference type="Rhea" id="RHEA:46608"/>
        <dbReference type="Rhea" id="RHEA-COMP:11060"/>
        <dbReference type="Rhea" id="RHEA-COMP:11605"/>
        <dbReference type="ChEBI" id="CHEBI:15378"/>
        <dbReference type="ChEBI" id="CHEBI:30013"/>
        <dbReference type="ChEBI" id="CHEBI:30616"/>
        <dbReference type="ChEBI" id="CHEBI:61977"/>
        <dbReference type="ChEBI" id="CHEBI:456216"/>
        <dbReference type="EC" id="2.7.11.1"/>
    </reaction>
</comment>
<proteinExistence type="predicted"/>
<evidence type="ECO:0000256" key="5">
    <source>
        <dbReference type="ARBA" id="ARBA00022777"/>
    </source>
</evidence>
<dbReference type="PROSITE" id="PS50011">
    <property type="entry name" value="PROTEIN_KINASE_DOM"/>
    <property type="match status" value="1"/>
</dbReference>
<evidence type="ECO:0000256" key="1">
    <source>
        <dbReference type="ARBA" id="ARBA00012513"/>
    </source>
</evidence>
<evidence type="ECO:0000256" key="3">
    <source>
        <dbReference type="ARBA" id="ARBA00022679"/>
    </source>
</evidence>
<protein>
    <recommendedName>
        <fullName evidence="1">non-specific serine/threonine protein kinase</fullName>
        <ecNumber evidence="1">2.7.11.1</ecNumber>
    </recommendedName>
</protein>
<evidence type="ECO:0000256" key="8">
    <source>
        <dbReference type="ARBA" id="ARBA00048679"/>
    </source>
</evidence>
<sequence length="185" mass="21370">MSKLSDYQIVRALGHGAFGTTFLVSEIGTGKQCAWKRITIANSQDRRMVLSEVEMLSRVRGEFLVSFVGSFEDNQDFYILMEYCDKGDLRKYLNDIIENNQIISEDMVEALHSLHFMDIIHRDLKPENIFLTGPFYLKLGDFGLARIAESTQQYYTRVGGTTIQLDVQQLNNFLNTLKLQNEYNY</sequence>
<reference evidence="10 11" key="1">
    <citation type="submission" date="2019-03" db="EMBL/GenBank/DDBJ databases">
        <title>Single cell metagenomics reveals metabolic interactions within the superorganism composed of flagellate Streblomastix strix and complex community of Bacteroidetes bacteria on its surface.</title>
        <authorList>
            <person name="Treitli S.C."/>
            <person name="Kolisko M."/>
            <person name="Husnik F."/>
            <person name="Keeling P."/>
            <person name="Hampl V."/>
        </authorList>
    </citation>
    <scope>NUCLEOTIDE SEQUENCE [LARGE SCALE GENOMIC DNA]</scope>
    <source>
        <strain evidence="10">ST1C</strain>
    </source>
</reference>
<dbReference type="Pfam" id="PF00069">
    <property type="entry name" value="Pkinase"/>
    <property type="match status" value="1"/>
</dbReference>
<evidence type="ECO:0000313" key="11">
    <source>
        <dbReference type="Proteomes" id="UP000324800"/>
    </source>
</evidence>
<evidence type="ECO:0000313" key="10">
    <source>
        <dbReference type="EMBL" id="KAA6393497.1"/>
    </source>
</evidence>
<comment type="catalytic activity">
    <reaction evidence="8">
        <text>L-seryl-[protein] + ATP = O-phospho-L-seryl-[protein] + ADP + H(+)</text>
        <dbReference type="Rhea" id="RHEA:17989"/>
        <dbReference type="Rhea" id="RHEA-COMP:9863"/>
        <dbReference type="Rhea" id="RHEA-COMP:11604"/>
        <dbReference type="ChEBI" id="CHEBI:15378"/>
        <dbReference type="ChEBI" id="CHEBI:29999"/>
        <dbReference type="ChEBI" id="CHEBI:30616"/>
        <dbReference type="ChEBI" id="CHEBI:83421"/>
        <dbReference type="ChEBI" id="CHEBI:456216"/>
        <dbReference type="EC" id="2.7.11.1"/>
    </reaction>
</comment>
<keyword evidence="4" id="KW-0547">Nucleotide-binding</keyword>
<keyword evidence="5 10" id="KW-0418">Kinase</keyword>
<evidence type="ECO:0000256" key="4">
    <source>
        <dbReference type="ARBA" id="ARBA00022741"/>
    </source>
</evidence>
<dbReference type="PROSITE" id="PS00108">
    <property type="entry name" value="PROTEIN_KINASE_ST"/>
    <property type="match status" value="1"/>
</dbReference>
<gene>
    <name evidence="10" type="ORF">EZS28_010977</name>
</gene>
<dbReference type="GO" id="GO:0004674">
    <property type="term" value="F:protein serine/threonine kinase activity"/>
    <property type="evidence" value="ECO:0007669"/>
    <property type="project" value="UniProtKB-KW"/>
</dbReference>
<dbReference type="InterPro" id="IPR000719">
    <property type="entry name" value="Prot_kinase_dom"/>
</dbReference>
<keyword evidence="6" id="KW-0067">ATP-binding</keyword>
<keyword evidence="3" id="KW-0808">Transferase</keyword>
<evidence type="ECO:0000256" key="2">
    <source>
        <dbReference type="ARBA" id="ARBA00022527"/>
    </source>
</evidence>
<dbReference type="EMBL" id="SNRW01002213">
    <property type="protein sequence ID" value="KAA6393497.1"/>
    <property type="molecule type" value="Genomic_DNA"/>
</dbReference>
<organism evidence="10 11">
    <name type="scientific">Streblomastix strix</name>
    <dbReference type="NCBI Taxonomy" id="222440"/>
    <lineage>
        <taxon>Eukaryota</taxon>
        <taxon>Metamonada</taxon>
        <taxon>Preaxostyla</taxon>
        <taxon>Oxymonadida</taxon>
        <taxon>Streblomastigidae</taxon>
        <taxon>Streblomastix</taxon>
    </lineage>
</organism>
<dbReference type="SMART" id="SM00220">
    <property type="entry name" value="S_TKc"/>
    <property type="match status" value="1"/>
</dbReference>